<name>A0A318XUR9_9FIRM</name>
<protein>
    <submittedName>
        <fullName evidence="1">Uncharacterized protein</fullName>
    </submittedName>
</protein>
<organism evidence="1 2">
    <name type="scientific">Ruminiclostridium sufflavum DSM 19573</name>
    <dbReference type="NCBI Taxonomy" id="1121337"/>
    <lineage>
        <taxon>Bacteria</taxon>
        <taxon>Bacillati</taxon>
        <taxon>Bacillota</taxon>
        <taxon>Clostridia</taxon>
        <taxon>Eubacteriales</taxon>
        <taxon>Oscillospiraceae</taxon>
        <taxon>Ruminiclostridium</taxon>
    </lineage>
</organism>
<gene>
    <name evidence="1" type="ORF">LY28_02836</name>
</gene>
<sequence length="71" mass="8117">MERRSGTGIGLYERRGVYIYKFITIRCRSCGAVVYNLPVSEMKKIKFLNIICEDCLEHSTSAKPNIKKLSS</sequence>
<accession>A0A318XUR9</accession>
<comment type="caution">
    <text evidence="1">The sequence shown here is derived from an EMBL/GenBank/DDBJ whole genome shotgun (WGS) entry which is preliminary data.</text>
</comment>
<evidence type="ECO:0000313" key="1">
    <source>
        <dbReference type="EMBL" id="PYG86617.1"/>
    </source>
</evidence>
<evidence type="ECO:0000313" key="2">
    <source>
        <dbReference type="Proteomes" id="UP000248132"/>
    </source>
</evidence>
<dbReference type="EMBL" id="QKMR01000018">
    <property type="protein sequence ID" value="PYG86617.1"/>
    <property type="molecule type" value="Genomic_DNA"/>
</dbReference>
<reference evidence="1 2" key="1">
    <citation type="submission" date="2018-06" db="EMBL/GenBank/DDBJ databases">
        <title>Genomic Encyclopedia of Type Strains, Phase I: the one thousand microbial genomes (KMG-I) project.</title>
        <authorList>
            <person name="Kyrpides N."/>
        </authorList>
    </citation>
    <scope>NUCLEOTIDE SEQUENCE [LARGE SCALE GENOMIC DNA]</scope>
    <source>
        <strain evidence="1 2">DSM 19573</strain>
    </source>
</reference>
<keyword evidence="2" id="KW-1185">Reference proteome</keyword>
<dbReference type="AlphaFoldDB" id="A0A318XUR9"/>
<proteinExistence type="predicted"/>
<dbReference type="Proteomes" id="UP000248132">
    <property type="component" value="Unassembled WGS sequence"/>
</dbReference>